<reference evidence="2 3" key="1">
    <citation type="submission" date="2013-10" db="EMBL/GenBank/DDBJ databases">
        <authorList>
            <person name="Ichikawa N."/>
            <person name="Kimura A."/>
            <person name="Ohji S."/>
            <person name="Hosoyama A."/>
            <person name="Fujita N."/>
        </authorList>
    </citation>
    <scope>NUCLEOTIDE SEQUENCE [LARGE SCALE GENOMIC DNA]</scope>
    <source>
        <strain evidence="2 3">NBRC 102217</strain>
    </source>
</reference>
<protein>
    <submittedName>
        <fullName evidence="2">Uncharacterized protein</fullName>
    </submittedName>
</protein>
<keyword evidence="1" id="KW-0472">Membrane</keyword>
<evidence type="ECO:0000313" key="2">
    <source>
        <dbReference type="EMBL" id="GAD89893.1"/>
    </source>
</evidence>
<feature type="transmembrane region" description="Helical" evidence="1">
    <location>
        <begin position="52"/>
        <end position="69"/>
    </location>
</feature>
<dbReference type="Proteomes" id="UP000017800">
    <property type="component" value="Unassembled WGS sequence"/>
</dbReference>
<evidence type="ECO:0000256" key="1">
    <source>
        <dbReference type="SAM" id="Phobius"/>
    </source>
</evidence>
<proteinExistence type="predicted"/>
<keyword evidence="1" id="KW-1133">Transmembrane helix</keyword>
<reference evidence="2 3" key="2">
    <citation type="submission" date="2013-11" db="EMBL/GenBank/DDBJ databases">
        <title>Whole genome shotgun sequence of Vibrio halioticoli NBRC 102217.</title>
        <authorList>
            <person name="Isaki S."/>
            <person name="Kimura A."/>
            <person name="Ohji S."/>
            <person name="Hosoyama A."/>
            <person name="Fujita N."/>
            <person name="Hashimoto M."/>
            <person name="Hosoyama Y."/>
            <person name="Yamazoe A."/>
        </authorList>
    </citation>
    <scope>NUCLEOTIDE SEQUENCE [LARGE SCALE GENOMIC DNA]</scope>
    <source>
        <strain evidence="2 3">NBRC 102217</strain>
    </source>
</reference>
<gene>
    <name evidence="2" type="ORF">VHA01S_029_00260</name>
</gene>
<keyword evidence="3" id="KW-1185">Reference proteome</keyword>
<evidence type="ECO:0000313" key="3">
    <source>
        <dbReference type="Proteomes" id="UP000017800"/>
    </source>
</evidence>
<dbReference type="AlphaFoldDB" id="V5FE25"/>
<comment type="caution">
    <text evidence="2">The sequence shown here is derived from an EMBL/GenBank/DDBJ whole genome shotgun (WGS) entry which is preliminary data.</text>
</comment>
<accession>V5FE25</accession>
<dbReference type="EMBL" id="BAUJ01000029">
    <property type="protein sequence ID" value="GAD89893.1"/>
    <property type="molecule type" value="Genomic_DNA"/>
</dbReference>
<dbReference type="eggNOG" id="ENOG5033GDR">
    <property type="taxonomic scope" value="Bacteria"/>
</dbReference>
<sequence>MSYLSIEGSKVATKAYKSQLRIIVAMLIVAFLSIFGHIILSPVLAKFGWVEYIAAAIPFTMMALCVWAVRDAAKAQDSEES</sequence>
<feature type="transmembrane region" description="Helical" evidence="1">
    <location>
        <begin position="20"/>
        <end position="40"/>
    </location>
</feature>
<organism evidence="2 3">
    <name type="scientific">Vibrio halioticoli NBRC 102217</name>
    <dbReference type="NCBI Taxonomy" id="1219072"/>
    <lineage>
        <taxon>Bacteria</taxon>
        <taxon>Pseudomonadati</taxon>
        <taxon>Pseudomonadota</taxon>
        <taxon>Gammaproteobacteria</taxon>
        <taxon>Vibrionales</taxon>
        <taxon>Vibrionaceae</taxon>
        <taxon>Vibrio</taxon>
    </lineage>
</organism>
<keyword evidence="1" id="KW-0812">Transmembrane</keyword>
<name>V5FE25_9VIBR</name>